<protein>
    <submittedName>
        <fullName evidence="2">Uncharacterized protein</fullName>
    </submittedName>
</protein>
<dbReference type="Proteomes" id="UP000324222">
    <property type="component" value="Unassembled WGS sequence"/>
</dbReference>
<organism evidence="2 3">
    <name type="scientific">Portunus trituberculatus</name>
    <name type="common">Swimming crab</name>
    <name type="synonym">Neptunus trituberculatus</name>
    <dbReference type="NCBI Taxonomy" id="210409"/>
    <lineage>
        <taxon>Eukaryota</taxon>
        <taxon>Metazoa</taxon>
        <taxon>Ecdysozoa</taxon>
        <taxon>Arthropoda</taxon>
        <taxon>Crustacea</taxon>
        <taxon>Multicrustacea</taxon>
        <taxon>Malacostraca</taxon>
        <taxon>Eumalacostraca</taxon>
        <taxon>Eucarida</taxon>
        <taxon>Decapoda</taxon>
        <taxon>Pleocyemata</taxon>
        <taxon>Brachyura</taxon>
        <taxon>Eubrachyura</taxon>
        <taxon>Portunoidea</taxon>
        <taxon>Portunidae</taxon>
        <taxon>Portuninae</taxon>
        <taxon>Portunus</taxon>
    </lineage>
</organism>
<sequence>MSNTTFLEEPHDEQCGASTSPWAVLGDEEGDAGMKSGFRTGSRNRVAPLRAPRTDRYHLSAVPTMETVVPSKEPQPTLEPWTGFEPVRLETSRTPKHAWFHCTTAAFKNIFNFNYYQSSECSGSAVRYRITNRSVTPRQRGRPLLQTNGKRWR</sequence>
<comment type="caution">
    <text evidence="2">The sequence shown here is derived from an EMBL/GenBank/DDBJ whole genome shotgun (WGS) entry which is preliminary data.</text>
</comment>
<dbReference type="AlphaFoldDB" id="A0A5B7FW36"/>
<evidence type="ECO:0000313" key="3">
    <source>
        <dbReference type="Proteomes" id="UP000324222"/>
    </source>
</evidence>
<reference evidence="2 3" key="1">
    <citation type="submission" date="2019-05" db="EMBL/GenBank/DDBJ databases">
        <title>Another draft genome of Portunus trituberculatus and its Hox gene families provides insights of decapod evolution.</title>
        <authorList>
            <person name="Jeong J.-H."/>
            <person name="Song I."/>
            <person name="Kim S."/>
            <person name="Choi T."/>
            <person name="Kim D."/>
            <person name="Ryu S."/>
            <person name="Kim W."/>
        </authorList>
    </citation>
    <scope>NUCLEOTIDE SEQUENCE [LARGE SCALE GENOMIC DNA]</scope>
    <source>
        <tissue evidence="2">Muscle</tissue>
    </source>
</reference>
<feature type="region of interest" description="Disordered" evidence="1">
    <location>
        <begin position="63"/>
        <end position="82"/>
    </location>
</feature>
<gene>
    <name evidence="2" type="ORF">E2C01_042977</name>
</gene>
<name>A0A5B7FW36_PORTR</name>
<proteinExistence type="predicted"/>
<evidence type="ECO:0000313" key="2">
    <source>
        <dbReference type="EMBL" id="MPC49183.1"/>
    </source>
</evidence>
<dbReference type="EMBL" id="VSRR010008718">
    <property type="protein sequence ID" value="MPC49183.1"/>
    <property type="molecule type" value="Genomic_DNA"/>
</dbReference>
<keyword evidence="3" id="KW-1185">Reference proteome</keyword>
<evidence type="ECO:0000256" key="1">
    <source>
        <dbReference type="SAM" id="MobiDB-lite"/>
    </source>
</evidence>
<accession>A0A5B7FW36</accession>